<dbReference type="GO" id="GO:0032979">
    <property type="term" value="P:protein insertion into mitochondrial inner membrane from matrix"/>
    <property type="evidence" value="ECO:0007669"/>
    <property type="project" value="TreeGrafter"/>
</dbReference>
<evidence type="ECO:0000313" key="2">
    <source>
        <dbReference type="Proteomes" id="UP000092445"/>
    </source>
</evidence>
<proteinExistence type="predicted"/>
<sequence>MSKFYSIFNKNSILRRTIPELLAQYCNLNQNRPPQVRFGNYSRQPHNWKRQMEANNEKRKIIPKLVYLHNPWKYFITKLNLLKLQLFWDRDFVESEFIRGSKQAAVVLTNIIRNQNTTQVGRFTTPIGFQQITRDMILSRNDTRLKLVRFDSEHLRRAIPMKVATRHNYGRKFCFIDMLFVGLRNTKDFDNPEEVVEVNEVLRKIDTEFRTPTEVLAVPHRILFAEIFIRFRRDYTQNSRGSFDNGQDNDWSRFEPRLELDVAKNWSSTGFVHPAPCDEKAKINKYRKAASIPLTVNAVRQQLIKQSLPNRLWRSNTHIKI</sequence>
<dbReference type="EnsemblMetazoa" id="GPAI007583-RA">
    <property type="protein sequence ID" value="GPAI007583-PA"/>
    <property type="gene ID" value="GPAI007583"/>
</dbReference>
<dbReference type="GO" id="GO:0043022">
    <property type="term" value="F:ribosome binding"/>
    <property type="evidence" value="ECO:0007669"/>
    <property type="project" value="TreeGrafter"/>
</dbReference>
<dbReference type="Proteomes" id="UP000092445">
    <property type="component" value="Unassembled WGS sequence"/>
</dbReference>
<organism evidence="1 2">
    <name type="scientific">Glossina pallidipes</name>
    <name type="common">Tsetse fly</name>
    <dbReference type="NCBI Taxonomy" id="7398"/>
    <lineage>
        <taxon>Eukaryota</taxon>
        <taxon>Metazoa</taxon>
        <taxon>Ecdysozoa</taxon>
        <taxon>Arthropoda</taxon>
        <taxon>Hexapoda</taxon>
        <taxon>Insecta</taxon>
        <taxon>Pterygota</taxon>
        <taxon>Neoptera</taxon>
        <taxon>Endopterygota</taxon>
        <taxon>Diptera</taxon>
        <taxon>Brachycera</taxon>
        <taxon>Muscomorpha</taxon>
        <taxon>Hippoboscoidea</taxon>
        <taxon>Glossinidae</taxon>
        <taxon>Glossina</taxon>
    </lineage>
</organism>
<reference evidence="2" key="1">
    <citation type="submission" date="2014-03" db="EMBL/GenBank/DDBJ databases">
        <authorList>
            <person name="Aksoy S."/>
            <person name="Warren W."/>
            <person name="Wilson R.K."/>
        </authorList>
    </citation>
    <scope>NUCLEOTIDE SEQUENCE [LARGE SCALE GENOMIC DNA]</scope>
    <source>
        <strain evidence="2">IAEA</strain>
    </source>
</reference>
<dbReference type="PANTHER" id="PTHR13333">
    <property type="entry name" value="M-AAA PROTEASE-INTERACTING PROTEIN 1, MITOCHONDRIAL"/>
    <property type="match status" value="1"/>
</dbReference>
<keyword evidence="2" id="KW-1185">Reference proteome</keyword>
<dbReference type="GO" id="GO:0005743">
    <property type="term" value="C:mitochondrial inner membrane"/>
    <property type="evidence" value="ECO:0007669"/>
    <property type="project" value="TreeGrafter"/>
</dbReference>
<dbReference type="AlphaFoldDB" id="A0A1A9Z962"/>
<protein>
    <submittedName>
        <fullName evidence="1">Uncharacterized protein</fullName>
    </submittedName>
</protein>
<evidence type="ECO:0000313" key="1">
    <source>
        <dbReference type="EnsemblMetazoa" id="GPAI007583-PA"/>
    </source>
</evidence>
<dbReference type="PANTHER" id="PTHR13333:SF5">
    <property type="entry name" value="M-AAA PROTEASE-INTERACTING PROTEIN 1, MITOCHONDRIAL"/>
    <property type="match status" value="1"/>
</dbReference>
<dbReference type="VEuPathDB" id="VectorBase:GPAI007583"/>
<accession>A0A1A9Z962</accession>
<name>A0A1A9Z962_GLOPL</name>
<reference evidence="1" key="2">
    <citation type="submission" date="2020-05" db="UniProtKB">
        <authorList>
            <consortium name="EnsemblMetazoa"/>
        </authorList>
    </citation>
    <scope>IDENTIFICATION</scope>
    <source>
        <strain evidence="1">IAEA</strain>
    </source>
</reference>